<accession>A0ABV9DQK7</accession>
<evidence type="ECO:0000313" key="7">
    <source>
        <dbReference type="Proteomes" id="UP001595989"/>
    </source>
</evidence>
<name>A0ABV9DQK7_9BACI</name>
<dbReference type="EMBL" id="JBHSFU010000011">
    <property type="protein sequence ID" value="MFC4559858.1"/>
    <property type="molecule type" value="Genomic_DNA"/>
</dbReference>
<dbReference type="Pfam" id="PF01418">
    <property type="entry name" value="HTH_6"/>
    <property type="match status" value="1"/>
</dbReference>
<dbReference type="InterPro" id="IPR036388">
    <property type="entry name" value="WH-like_DNA-bd_sf"/>
</dbReference>
<dbReference type="SUPFAM" id="SSF46689">
    <property type="entry name" value="Homeodomain-like"/>
    <property type="match status" value="1"/>
</dbReference>
<dbReference type="Gene3D" id="3.40.50.10490">
    <property type="entry name" value="Glucose-6-phosphate isomerase like protein, domain 1"/>
    <property type="match status" value="1"/>
</dbReference>
<dbReference type="Gene3D" id="1.10.10.10">
    <property type="entry name" value="Winged helix-like DNA-binding domain superfamily/Winged helix DNA-binding domain"/>
    <property type="match status" value="1"/>
</dbReference>
<reference evidence="7" key="1">
    <citation type="journal article" date="2019" name="Int. J. Syst. Evol. Microbiol.">
        <title>The Global Catalogue of Microorganisms (GCM) 10K type strain sequencing project: providing services to taxonomists for standard genome sequencing and annotation.</title>
        <authorList>
            <consortium name="The Broad Institute Genomics Platform"/>
            <consortium name="The Broad Institute Genome Sequencing Center for Infectious Disease"/>
            <person name="Wu L."/>
            <person name="Ma J."/>
        </authorList>
    </citation>
    <scope>NUCLEOTIDE SEQUENCE [LARGE SCALE GENOMIC DNA]</scope>
    <source>
        <strain evidence="7">CGMCC 4.7426</strain>
    </source>
</reference>
<keyword evidence="1" id="KW-0805">Transcription regulation</keyword>
<dbReference type="PANTHER" id="PTHR30514">
    <property type="entry name" value="GLUCOKINASE"/>
    <property type="match status" value="1"/>
</dbReference>
<dbReference type="RefSeq" id="WP_390298838.1">
    <property type="nucleotide sequence ID" value="NZ_JBHSFU010000011.1"/>
</dbReference>
<evidence type="ECO:0000256" key="2">
    <source>
        <dbReference type="ARBA" id="ARBA00023125"/>
    </source>
</evidence>
<evidence type="ECO:0000259" key="4">
    <source>
        <dbReference type="PROSITE" id="PS51071"/>
    </source>
</evidence>
<dbReference type="InterPro" id="IPR001347">
    <property type="entry name" value="SIS_dom"/>
</dbReference>
<evidence type="ECO:0000313" key="6">
    <source>
        <dbReference type="EMBL" id="MFC4559858.1"/>
    </source>
</evidence>
<dbReference type="InterPro" id="IPR000281">
    <property type="entry name" value="HTH_RpiR"/>
</dbReference>
<evidence type="ECO:0000256" key="1">
    <source>
        <dbReference type="ARBA" id="ARBA00023015"/>
    </source>
</evidence>
<evidence type="ECO:0000259" key="5">
    <source>
        <dbReference type="PROSITE" id="PS51464"/>
    </source>
</evidence>
<dbReference type="PROSITE" id="PS51071">
    <property type="entry name" value="HTH_RPIR"/>
    <property type="match status" value="1"/>
</dbReference>
<proteinExistence type="predicted"/>
<dbReference type="InterPro" id="IPR046348">
    <property type="entry name" value="SIS_dom_sf"/>
</dbReference>
<feature type="domain" description="HTH rpiR-type" evidence="4">
    <location>
        <begin position="6"/>
        <end position="82"/>
    </location>
</feature>
<sequence length="284" mass="31550">MDNNQKHALARIRSNYGKFSDKEKKIADYVLYNPQNIIHNTINQVADELEIAESTVFRFCKRVGFKGYQAFKIALAAEIVTPMKDIHEKISDEDSVGSVSEKVFRSNIKTLEDTLQIVDGAVFQKATDAIIGANRVEFFGSGGSAVVALDAFHKFIRTGLQVNAHLESHMQLMSASQLTNQDVAVLISHSGSTKDMLDILQTLKAKGVITISITNFAKSPLTKEADISLYTVSEEIDFRSEAMSSRIAQLTIIDALYTNTMIAKKEDARKALQNMREAISLKRL</sequence>
<comment type="caution">
    <text evidence="6">The sequence shown here is derived from an EMBL/GenBank/DDBJ whole genome shotgun (WGS) entry which is preliminary data.</text>
</comment>
<keyword evidence="3" id="KW-0804">Transcription</keyword>
<keyword evidence="7" id="KW-1185">Reference proteome</keyword>
<keyword evidence="2" id="KW-0238">DNA-binding</keyword>
<dbReference type="CDD" id="cd05013">
    <property type="entry name" value="SIS_RpiR"/>
    <property type="match status" value="1"/>
</dbReference>
<feature type="domain" description="SIS" evidence="5">
    <location>
        <begin position="126"/>
        <end position="266"/>
    </location>
</feature>
<organism evidence="6 7">
    <name type="scientific">Virgibacillus kekensis</name>
    <dbReference type="NCBI Taxonomy" id="202261"/>
    <lineage>
        <taxon>Bacteria</taxon>
        <taxon>Bacillati</taxon>
        <taxon>Bacillota</taxon>
        <taxon>Bacilli</taxon>
        <taxon>Bacillales</taxon>
        <taxon>Bacillaceae</taxon>
        <taxon>Virgibacillus</taxon>
    </lineage>
</organism>
<dbReference type="Pfam" id="PF01380">
    <property type="entry name" value="SIS"/>
    <property type="match status" value="1"/>
</dbReference>
<protein>
    <submittedName>
        <fullName evidence="6">MurR/RpiR family transcriptional regulator</fullName>
    </submittedName>
</protein>
<dbReference type="InterPro" id="IPR035472">
    <property type="entry name" value="RpiR-like_SIS"/>
</dbReference>
<dbReference type="Proteomes" id="UP001595989">
    <property type="component" value="Unassembled WGS sequence"/>
</dbReference>
<evidence type="ECO:0000256" key="3">
    <source>
        <dbReference type="ARBA" id="ARBA00023163"/>
    </source>
</evidence>
<dbReference type="PROSITE" id="PS51464">
    <property type="entry name" value="SIS"/>
    <property type="match status" value="1"/>
</dbReference>
<dbReference type="PANTHER" id="PTHR30514:SF1">
    <property type="entry name" value="HTH-TYPE TRANSCRIPTIONAL REGULATOR HEXR-RELATED"/>
    <property type="match status" value="1"/>
</dbReference>
<dbReference type="InterPro" id="IPR047640">
    <property type="entry name" value="RpiR-like"/>
</dbReference>
<dbReference type="InterPro" id="IPR009057">
    <property type="entry name" value="Homeodomain-like_sf"/>
</dbReference>
<dbReference type="SUPFAM" id="SSF53697">
    <property type="entry name" value="SIS domain"/>
    <property type="match status" value="1"/>
</dbReference>
<gene>
    <name evidence="6" type="ORF">ACFO3D_16870</name>
</gene>